<dbReference type="Pfam" id="PF13786">
    <property type="entry name" value="DUF4179"/>
    <property type="match status" value="1"/>
</dbReference>
<keyword evidence="6" id="KW-1185">Reference proteome</keyword>
<dbReference type="Proteomes" id="UP000243494">
    <property type="component" value="Unassembled WGS sequence"/>
</dbReference>
<evidence type="ECO:0000259" key="3">
    <source>
        <dbReference type="Pfam" id="PF13739"/>
    </source>
</evidence>
<proteinExistence type="predicted"/>
<keyword evidence="1" id="KW-0472">Membrane</keyword>
<keyword evidence="1" id="KW-1133">Transmembrane helix</keyword>
<dbReference type="Gene3D" id="3.90.640.20">
    <property type="entry name" value="Heat-shock cognate protein, ATPase"/>
    <property type="match status" value="1"/>
</dbReference>
<dbReference type="Pfam" id="PF13739">
    <property type="entry name" value="PdaC"/>
    <property type="match status" value="1"/>
</dbReference>
<feature type="transmembrane region" description="Helical" evidence="1">
    <location>
        <begin position="47"/>
        <end position="68"/>
    </location>
</feature>
<dbReference type="Gene3D" id="3.30.565.40">
    <property type="entry name" value="Fervidobacterium nodosum Rt17-B1 like"/>
    <property type="match status" value="1"/>
</dbReference>
<evidence type="ECO:0000259" key="2">
    <source>
        <dbReference type="Pfam" id="PF11738"/>
    </source>
</evidence>
<dbReference type="InterPro" id="IPR037126">
    <property type="entry name" value="PdaC/RsiV-like_sf"/>
</dbReference>
<dbReference type="OrthoDB" id="4990at2"/>
<dbReference type="EMBL" id="NOJZ02000007">
    <property type="protein sequence ID" value="RDY23895.1"/>
    <property type="molecule type" value="Genomic_DNA"/>
</dbReference>
<dbReference type="Pfam" id="PF11738">
    <property type="entry name" value="DUF3298"/>
    <property type="match status" value="1"/>
</dbReference>
<feature type="domain" description="DUF3298" evidence="2">
    <location>
        <begin position="195"/>
        <end position="276"/>
    </location>
</feature>
<sequence>MKKRNLEELKKEYRDIQIPDKLNSVVNDAFDDSKRNEKHAHKFNTRWMSVAASICVVIIMVNVSPAFANTLEEIPVIGNLVKLVNIKQYSIKEGNFEAKLEVPKIEGLQDKNLENRLNDEFMSKGKEMYENLLKEVPEVKNSNKYVGVDYNIKSDTDKFLSIEVTKEETQASSYTTKKHYTIDKDKQIVLTLPALFKSDKYINAISENIKEQMKIQIKNDSNVSYFINQEDGIDNFNTIAKDQDFYINKDGNLVISFDEYEVAPGYMGAVEFVIPTEVVNGL</sequence>
<accession>A0A255HQY3</accession>
<comment type="caution">
    <text evidence="5">The sequence shown here is derived from an EMBL/GenBank/DDBJ whole genome shotgun (WGS) entry which is preliminary data.</text>
</comment>
<reference evidence="5 6" key="1">
    <citation type="journal article" date="2017" name="Genome Announc.">
        <title>Draft Genome Sequence of Romboutsia maritimum sp. nov. Strain CCRI-22766(T), Isolated from Coastal Estuarine Mud.</title>
        <authorList>
            <person name="Maheux A.F."/>
            <person name="Boudreau D.K."/>
            <person name="Berube E."/>
            <person name="Boissinot M."/>
            <person name="Raymond F."/>
            <person name="Brodeur S."/>
            <person name="Corbeil J."/>
            <person name="Brightwell G."/>
            <person name="Broda D."/>
            <person name="Omar R.F."/>
            <person name="Bergeron M.G."/>
        </authorList>
    </citation>
    <scope>NUCLEOTIDE SEQUENCE [LARGE SCALE GENOMIC DNA]</scope>
    <source>
        <strain evidence="5 6">CCRI-22766</strain>
    </source>
</reference>
<evidence type="ECO:0000313" key="5">
    <source>
        <dbReference type="EMBL" id="RDY23895.1"/>
    </source>
</evidence>
<dbReference type="AlphaFoldDB" id="A0A255HQY3"/>
<name>A0A255HQY3_9FIRM</name>
<organism evidence="5 6">
    <name type="scientific">Romboutsia maritimum</name>
    <dbReference type="NCBI Taxonomy" id="2020948"/>
    <lineage>
        <taxon>Bacteria</taxon>
        <taxon>Bacillati</taxon>
        <taxon>Bacillota</taxon>
        <taxon>Clostridia</taxon>
        <taxon>Peptostreptococcales</taxon>
        <taxon>Peptostreptococcaceae</taxon>
        <taxon>Romboutsia</taxon>
    </lineage>
</organism>
<evidence type="ECO:0000259" key="4">
    <source>
        <dbReference type="Pfam" id="PF13786"/>
    </source>
</evidence>
<keyword evidence="1" id="KW-0812">Transmembrane</keyword>
<dbReference type="RefSeq" id="WP_095405064.1">
    <property type="nucleotide sequence ID" value="NZ_NOJZ02000007.1"/>
</dbReference>
<evidence type="ECO:0000313" key="6">
    <source>
        <dbReference type="Proteomes" id="UP000243494"/>
    </source>
</evidence>
<feature type="domain" description="DUF4179" evidence="4">
    <location>
        <begin position="42"/>
        <end position="93"/>
    </location>
</feature>
<dbReference type="InterPro" id="IPR021729">
    <property type="entry name" value="DUF3298"/>
</dbReference>
<dbReference type="InterPro" id="IPR025436">
    <property type="entry name" value="DUF4179"/>
</dbReference>
<dbReference type="InterPro" id="IPR025303">
    <property type="entry name" value="PdaC"/>
</dbReference>
<protein>
    <submittedName>
        <fullName evidence="5">Anti-sigma-V factor rsiV</fullName>
    </submittedName>
</protein>
<feature type="domain" description="Deacetylase PdaC" evidence="3">
    <location>
        <begin position="95"/>
        <end position="166"/>
    </location>
</feature>
<evidence type="ECO:0000256" key="1">
    <source>
        <dbReference type="SAM" id="Phobius"/>
    </source>
</evidence>
<gene>
    <name evidence="5" type="ORF">CHF27_005960</name>
</gene>